<dbReference type="InterPro" id="IPR023211">
    <property type="entry name" value="DNA_pol_palm_dom_sf"/>
</dbReference>
<gene>
    <name evidence="1" type="ORF">AWC38_SpisGene11966</name>
</gene>
<dbReference type="STRING" id="50429.A0A2B4S0Q1"/>
<dbReference type="Proteomes" id="UP000225706">
    <property type="component" value="Unassembled WGS sequence"/>
</dbReference>
<dbReference type="EMBL" id="LSMT01000206">
    <property type="protein sequence ID" value="PFX23471.1"/>
    <property type="molecule type" value="Genomic_DNA"/>
</dbReference>
<dbReference type="PANTHER" id="PTHR31511:SF12">
    <property type="entry name" value="RHO TERMINATION FACTOR N-TERMINAL DOMAIN-CONTAINING PROTEIN"/>
    <property type="match status" value="1"/>
</dbReference>
<keyword evidence="2" id="KW-1185">Reference proteome</keyword>
<comment type="caution">
    <text evidence="1">The sequence shown here is derived from an EMBL/GenBank/DDBJ whole genome shotgun (WGS) entry which is preliminary data.</text>
</comment>
<sequence length="212" mass="24777">MSGSQEAKREELEMDEANKEFRFFCKFRDPARKIETQTVRRLLKPFEWTFDDYDLLSDEEKRWAMCKPLPVRGFKWMSQGEIGDWRASERNIPCILEKHGDNAKLLFTDTDSLMYEMETEDFYKDIAADVDEKFDTSNFPKDHVSKIPTGCNKKVVGMMKVEAGGKIIEELVGLRAKLYSYKILEGKEEKCKGIKKTDKEEYNSGRLQKVLI</sequence>
<dbReference type="InterPro" id="IPR043502">
    <property type="entry name" value="DNA/RNA_pol_sf"/>
</dbReference>
<accession>A0A2B4S0Q1</accession>
<evidence type="ECO:0000313" key="2">
    <source>
        <dbReference type="Proteomes" id="UP000225706"/>
    </source>
</evidence>
<dbReference type="PANTHER" id="PTHR31511">
    <property type="entry name" value="PROTEIN CBG23764"/>
    <property type="match status" value="1"/>
</dbReference>
<reference evidence="2" key="1">
    <citation type="journal article" date="2017" name="bioRxiv">
        <title>Comparative analysis of the genomes of Stylophora pistillata and Acropora digitifera provides evidence for extensive differences between species of corals.</title>
        <authorList>
            <person name="Voolstra C.R."/>
            <person name="Li Y."/>
            <person name="Liew Y.J."/>
            <person name="Baumgarten S."/>
            <person name="Zoccola D."/>
            <person name="Flot J.-F."/>
            <person name="Tambutte S."/>
            <person name="Allemand D."/>
            <person name="Aranda M."/>
        </authorList>
    </citation>
    <scope>NUCLEOTIDE SEQUENCE [LARGE SCALE GENOMIC DNA]</scope>
</reference>
<organism evidence="1 2">
    <name type="scientific">Stylophora pistillata</name>
    <name type="common">Smooth cauliflower coral</name>
    <dbReference type="NCBI Taxonomy" id="50429"/>
    <lineage>
        <taxon>Eukaryota</taxon>
        <taxon>Metazoa</taxon>
        <taxon>Cnidaria</taxon>
        <taxon>Anthozoa</taxon>
        <taxon>Hexacorallia</taxon>
        <taxon>Scleractinia</taxon>
        <taxon>Astrocoeniina</taxon>
        <taxon>Pocilloporidae</taxon>
        <taxon>Stylophora</taxon>
    </lineage>
</organism>
<dbReference type="Gene3D" id="3.90.1600.10">
    <property type="entry name" value="Palm domain of DNA polymerase"/>
    <property type="match status" value="1"/>
</dbReference>
<proteinExistence type="predicted"/>
<dbReference type="SUPFAM" id="SSF56672">
    <property type="entry name" value="DNA/RNA polymerases"/>
    <property type="match status" value="1"/>
</dbReference>
<dbReference type="AlphaFoldDB" id="A0A2B4S0Q1"/>
<evidence type="ECO:0000313" key="1">
    <source>
        <dbReference type="EMBL" id="PFX23471.1"/>
    </source>
</evidence>
<protein>
    <submittedName>
        <fullName evidence="1">Uncharacterized protein</fullName>
    </submittedName>
</protein>
<name>A0A2B4S0Q1_STYPI</name>